<reference evidence="2" key="1">
    <citation type="journal article" date="2015" name="Nature">
        <title>Complex archaea that bridge the gap between prokaryotes and eukaryotes.</title>
        <authorList>
            <person name="Spang A."/>
            <person name="Saw J.H."/>
            <person name="Jorgensen S.L."/>
            <person name="Zaremba-Niedzwiedzka K."/>
            <person name="Martijn J."/>
            <person name="Lind A.E."/>
            <person name="van Eijk R."/>
            <person name="Schleper C."/>
            <person name="Guy L."/>
            <person name="Ettema T.J."/>
        </authorList>
    </citation>
    <scope>NUCLEOTIDE SEQUENCE</scope>
</reference>
<comment type="caution">
    <text evidence="2">The sequence shown here is derived from an EMBL/GenBank/DDBJ whole genome shotgun (WGS) entry which is preliminary data.</text>
</comment>
<gene>
    <name evidence="2" type="ORF">LCGC14_2742860</name>
</gene>
<accession>A0A0F8ZR56</accession>
<dbReference type="EMBL" id="LAZR01049938">
    <property type="protein sequence ID" value="KKK88470.1"/>
    <property type="molecule type" value="Genomic_DNA"/>
</dbReference>
<name>A0A0F8ZR56_9ZZZZ</name>
<organism evidence="2">
    <name type="scientific">marine sediment metagenome</name>
    <dbReference type="NCBI Taxonomy" id="412755"/>
    <lineage>
        <taxon>unclassified sequences</taxon>
        <taxon>metagenomes</taxon>
        <taxon>ecological metagenomes</taxon>
    </lineage>
</organism>
<protein>
    <submittedName>
        <fullName evidence="2">Uncharacterized protein</fullName>
    </submittedName>
</protein>
<evidence type="ECO:0000256" key="1">
    <source>
        <dbReference type="SAM" id="MobiDB-lite"/>
    </source>
</evidence>
<feature type="compositionally biased region" description="Basic and acidic residues" evidence="1">
    <location>
        <begin position="1"/>
        <end position="18"/>
    </location>
</feature>
<feature type="region of interest" description="Disordered" evidence="1">
    <location>
        <begin position="1"/>
        <end position="23"/>
    </location>
</feature>
<dbReference type="AlphaFoldDB" id="A0A0F8ZR56"/>
<sequence length="90" mass="10139">MADPEARAMTDQLPHEESEAPSPLCIGCNKHPEDLAEYVAMGRVEDMTPDDFVREEEGTYNPKNGHFLCTTCYIKAGEPSRPYPKRWVAP</sequence>
<proteinExistence type="predicted"/>
<evidence type="ECO:0000313" key="2">
    <source>
        <dbReference type="EMBL" id="KKK88470.1"/>
    </source>
</evidence>